<evidence type="ECO:0000313" key="5">
    <source>
        <dbReference type="EMBL" id="MDI1489855.1"/>
    </source>
</evidence>
<evidence type="ECO:0000313" key="6">
    <source>
        <dbReference type="Proteomes" id="UP001161017"/>
    </source>
</evidence>
<organism evidence="5 6">
    <name type="scientific">Ramalina farinacea</name>
    <dbReference type="NCBI Taxonomy" id="258253"/>
    <lineage>
        <taxon>Eukaryota</taxon>
        <taxon>Fungi</taxon>
        <taxon>Dikarya</taxon>
        <taxon>Ascomycota</taxon>
        <taxon>Pezizomycotina</taxon>
        <taxon>Lecanoromycetes</taxon>
        <taxon>OSLEUM clade</taxon>
        <taxon>Lecanoromycetidae</taxon>
        <taxon>Lecanorales</taxon>
        <taxon>Lecanorineae</taxon>
        <taxon>Ramalinaceae</taxon>
        <taxon>Ramalina</taxon>
    </lineage>
</organism>
<feature type="region of interest" description="Disordered" evidence="3">
    <location>
        <begin position="752"/>
        <end position="771"/>
    </location>
</feature>
<dbReference type="GO" id="GO:0017025">
    <property type="term" value="F:TBP-class protein binding"/>
    <property type="evidence" value="ECO:0007669"/>
    <property type="project" value="InterPro"/>
</dbReference>
<proteinExistence type="predicted"/>
<comment type="subcellular location">
    <subcellularLocation>
        <location evidence="1">Nucleus</location>
    </subcellularLocation>
</comment>
<feature type="region of interest" description="Disordered" evidence="3">
    <location>
        <begin position="1006"/>
        <end position="1045"/>
    </location>
</feature>
<dbReference type="GO" id="GO:0004402">
    <property type="term" value="F:histone acetyltransferase activity"/>
    <property type="evidence" value="ECO:0007669"/>
    <property type="project" value="InterPro"/>
</dbReference>
<evidence type="ECO:0000256" key="2">
    <source>
        <dbReference type="ARBA" id="ARBA00023242"/>
    </source>
</evidence>
<dbReference type="PANTHER" id="PTHR13900:SF0">
    <property type="entry name" value="TRANSCRIPTION INITIATION FACTOR TFIID SUBUNIT 1"/>
    <property type="match status" value="1"/>
</dbReference>
<feature type="compositionally biased region" description="Basic and acidic residues" evidence="3">
    <location>
        <begin position="66"/>
        <end position="79"/>
    </location>
</feature>
<feature type="domain" description="Transcription initiation factor TFIID subunit 1 histone acetyltransferase" evidence="4">
    <location>
        <begin position="421"/>
        <end position="870"/>
    </location>
</feature>
<accession>A0AA43TXA9</accession>
<evidence type="ECO:0000256" key="3">
    <source>
        <dbReference type="SAM" id="MobiDB-lite"/>
    </source>
</evidence>
<dbReference type="PANTHER" id="PTHR13900">
    <property type="entry name" value="TRANSCRIPTION INITIATION FACTOR TFIID"/>
    <property type="match status" value="1"/>
</dbReference>
<sequence length="1131" mass="127796">MPHATSPNPSQDALDEILIQQALDPQSQIDFSRDLDPGEKADDAVDYEDLDDDDLADDDGGYATEGRVRSVSQDRKELGADASSSAHARLQQAKSDIGFDDLFVETSPPPSTADNATSLTGKSQYSDALLPGSDAPTTREPSRTQFLNPEDRQLSREQQLQQELFALSGAGLAAPDLPPEPPANHEELLAALWPKFERNATPKFMDLLPPKKAKYVVKQRPRPPKPLNPTKIQLEIEQDQEKAFRLLKIPEKRTWDEIDYLRTVAIRPASPTEKSTDDGLDLSSNAESDVQGLSLHDLQILCEDWEFAEPSATDELSDAHKSSVTASGDFTLQSRKSEWEGELGEPPVKRRRVDDHAGDVLQRKCWTLPSLQDPERSTAEIASRIQLDLNDSHLLVDEYESFKTSWPRLDQTRGRDLSRRYNISNDEAYDLLKENHQHKIRNMLGHLQVEHSLPALRLQWPFYKTRLEKQEARSFHRPPLRVNRHEQISFLKPQFVKKKYIKGKDPHTLFSQTKDLSLGDNANVLLLEYSEEHPTMLSNLGMGSKVVNHYRKKSEDDTSRPKMDIGELNVLLTQDKSPFSIFGHADPGQVTPAIHNTMYRAPIFKQEARTSDFLVVRSATGINGSSWYLRNVDHLHTVGQEFPVVDVPGPHSRKVTTASKNRLRMISYRIARRTKSHRISVSEVTKHFIDTTDMQNRQKMKEFMQFDKDHKEWKMRAGESIPDEASVRTMVKPEDVCLLESMQVGQQHLQDAGFSKDDDDASESEDAKEDENIEQQLAPWFTSRNFLNAAQGKAMLQLHGEGDPSGRGEALSFIKTSMKGGFRAIGESIAERIDNKKMKDSGGHSYNVARQQQAYEESIRRIWDTQKQSLSSTLEQSDSEMEEDDLGEASDVFPGNGTPRPDGKAGSTRRHRDDETASQSTKWSTNSQNGKILEITRAIRDRYGNEEVVKEIVRNPRVIRQYLRRRRAQAAANEDVLDIIPGDDDEENRRKKQRLRKELARLERNKDRRIARDKQKGVHTDGAADFDGSPSSPNGPPTKSAGTQRKCANCGQVGHIKTNKNPKRALALQLLLLEPPLCEKMRQMLLGILRCELAFMIASAERAFQAWEYQLPGSSDALLKRHFPSTTDAGV</sequence>
<evidence type="ECO:0000259" key="4">
    <source>
        <dbReference type="Pfam" id="PF12157"/>
    </source>
</evidence>
<keyword evidence="2" id="KW-0539">Nucleus</keyword>
<feature type="compositionally biased region" description="Acidic residues" evidence="3">
    <location>
        <begin position="757"/>
        <end position="771"/>
    </location>
</feature>
<feature type="compositionally biased region" description="Polar residues" evidence="3">
    <location>
        <begin position="112"/>
        <end position="126"/>
    </location>
</feature>
<dbReference type="AlphaFoldDB" id="A0AA43TXA9"/>
<feature type="compositionally biased region" description="Polar residues" evidence="3">
    <location>
        <begin position="917"/>
        <end position="928"/>
    </location>
</feature>
<dbReference type="EMBL" id="JAPUFD010000010">
    <property type="protein sequence ID" value="MDI1489855.1"/>
    <property type="molecule type" value="Genomic_DNA"/>
</dbReference>
<dbReference type="InterPro" id="IPR040240">
    <property type="entry name" value="TAF1"/>
</dbReference>
<dbReference type="GO" id="GO:0005669">
    <property type="term" value="C:transcription factor TFIID complex"/>
    <property type="evidence" value="ECO:0007669"/>
    <property type="project" value="InterPro"/>
</dbReference>
<feature type="region of interest" description="Disordered" evidence="3">
    <location>
        <begin position="24"/>
        <end position="156"/>
    </location>
</feature>
<name>A0AA43TXA9_9LECA</name>
<dbReference type="Pfam" id="PF12157">
    <property type="entry name" value="DUF3591"/>
    <property type="match status" value="1"/>
</dbReference>
<feature type="compositionally biased region" description="Basic and acidic residues" evidence="3">
    <location>
        <begin position="1006"/>
        <end position="1019"/>
    </location>
</feature>
<dbReference type="GO" id="GO:0051123">
    <property type="term" value="P:RNA polymerase II preinitiation complex assembly"/>
    <property type="evidence" value="ECO:0007669"/>
    <property type="project" value="TreeGrafter"/>
</dbReference>
<feature type="compositionally biased region" description="Acidic residues" evidence="3">
    <location>
        <begin position="44"/>
        <end position="60"/>
    </location>
</feature>
<feature type="compositionally biased region" description="Acidic residues" evidence="3">
    <location>
        <begin position="877"/>
        <end position="888"/>
    </location>
</feature>
<feature type="compositionally biased region" description="Basic and acidic residues" evidence="3">
    <location>
        <begin position="31"/>
        <end position="43"/>
    </location>
</feature>
<dbReference type="Proteomes" id="UP001161017">
    <property type="component" value="Unassembled WGS sequence"/>
</dbReference>
<dbReference type="GO" id="GO:0016251">
    <property type="term" value="F:RNA polymerase II general transcription initiation factor activity"/>
    <property type="evidence" value="ECO:0007669"/>
    <property type="project" value="InterPro"/>
</dbReference>
<dbReference type="InterPro" id="IPR022591">
    <property type="entry name" value="TAF1_HAT_dom"/>
</dbReference>
<reference evidence="5" key="1">
    <citation type="journal article" date="2023" name="Genome Biol. Evol.">
        <title>First Whole Genome Sequence and Flow Cytometry Genome Size Data for the Lichen-Forming Fungus Ramalina farinacea (Ascomycota).</title>
        <authorList>
            <person name="Llewellyn T."/>
            <person name="Mian S."/>
            <person name="Hill R."/>
            <person name="Leitch I.J."/>
            <person name="Gaya E."/>
        </authorList>
    </citation>
    <scope>NUCLEOTIDE SEQUENCE</scope>
    <source>
        <strain evidence="5">LIQ254RAFAR</strain>
    </source>
</reference>
<feature type="region of interest" description="Disordered" evidence="3">
    <location>
        <begin position="870"/>
        <end position="928"/>
    </location>
</feature>
<evidence type="ECO:0000256" key="1">
    <source>
        <dbReference type="ARBA" id="ARBA00004123"/>
    </source>
</evidence>
<keyword evidence="6" id="KW-1185">Reference proteome</keyword>
<comment type="caution">
    <text evidence="5">The sequence shown here is derived from an EMBL/GenBank/DDBJ whole genome shotgun (WGS) entry which is preliminary data.</text>
</comment>
<protein>
    <recommendedName>
        <fullName evidence="4">Transcription initiation factor TFIID subunit 1 histone acetyltransferase domain-containing protein</fullName>
    </recommendedName>
</protein>
<gene>
    <name evidence="5" type="ORF">OHK93_001054</name>
</gene>